<evidence type="ECO:0000313" key="6">
    <source>
        <dbReference type="Proteomes" id="UP001360424"/>
    </source>
</evidence>
<dbReference type="Gene3D" id="3.40.50.720">
    <property type="entry name" value="NAD(P)-binding Rossmann-like Domain"/>
    <property type="match status" value="1"/>
</dbReference>
<feature type="domain" description="NAD-glutamate dehydrogenase catalytic" evidence="2">
    <location>
        <begin position="252"/>
        <end position="736"/>
    </location>
</feature>
<reference evidence="5" key="1">
    <citation type="submission" date="2023-09" db="EMBL/GenBank/DDBJ databases">
        <title>Genomes of two closely related lineages of the louse Polyplax serrata with different host specificities.</title>
        <authorList>
            <person name="Martinu J."/>
            <person name="Tarabai H."/>
            <person name="Stefka J."/>
            <person name="Hypsa V."/>
        </authorList>
    </citation>
    <scope>NUCLEOTIDE SEQUENCE [LARGE SCALE GENOMIC DNA]</scope>
    <source>
        <strain evidence="5">HR10_N</strain>
    </source>
</reference>
<protein>
    <submittedName>
        <fullName evidence="5">NAD-glutamate dehydrogenase</fullName>
    </submittedName>
</protein>
<keyword evidence="6" id="KW-1185">Reference proteome</keyword>
<dbReference type="EMBL" id="CP135136">
    <property type="protein sequence ID" value="WWR12044.1"/>
    <property type="molecule type" value="Genomic_DNA"/>
</dbReference>
<evidence type="ECO:0000256" key="1">
    <source>
        <dbReference type="ARBA" id="ARBA00023002"/>
    </source>
</evidence>
<dbReference type="SUPFAM" id="SSF53223">
    <property type="entry name" value="Aminoacid dehydrogenase-like, N-terminal domain"/>
    <property type="match status" value="1"/>
</dbReference>
<gene>
    <name evidence="5" type="ORF">RQL38_00135</name>
</gene>
<dbReference type="InterPro" id="IPR049064">
    <property type="entry name" value="NAD_Glu_DH_ACT3"/>
</dbReference>
<dbReference type="InterPro" id="IPR028971">
    <property type="entry name" value="NAD-GDH_cat"/>
</dbReference>
<dbReference type="InterPro" id="IPR046346">
    <property type="entry name" value="Aminoacid_DH-like_N_sf"/>
</dbReference>
<accession>A0ABZ2H092</accession>
<dbReference type="Pfam" id="PF21077">
    <property type="entry name" value="GDH_ACT3"/>
    <property type="match status" value="1"/>
</dbReference>
<dbReference type="SUPFAM" id="SSF51735">
    <property type="entry name" value="NAD(P)-binding Rossmann-fold domains"/>
    <property type="match status" value="1"/>
</dbReference>
<name>A0ABZ2H092_9GAMM</name>
<dbReference type="Pfam" id="PF21078">
    <property type="entry name" value="GDH_HM3"/>
    <property type="match status" value="1"/>
</dbReference>
<evidence type="ECO:0000259" key="3">
    <source>
        <dbReference type="Pfam" id="PF21074"/>
    </source>
</evidence>
<evidence type="ECO:0000259" key="2">
    <source>
        <dbReference type="Pfam" id="PF05088"/>
    </source>
</evidence>
<keyword evidence="1" id="KW-0560">Oxidoreductase</keyword>
<evidence type="ECO:0000259" key="4">
    <source>
        <dbReference type="Pfam" id="PF21077"/>
    </source>
</evidence>
<organism evidence="5 6">
    <name type="scientific">Candidatus Legionella polyplacis</name>
    <dbReference type="NCBI Taxonomy" id="2005262"/>
    <lineage>
        <taxon>Bacteria</taxon>
        <taxon>Pseudomonadati</taxon>
        <taxon>Pseudomonadota</taxon>
        <taxon>Gammaproteobacteria</taxon>
        <taxon>Legionellales</taxon>
        <taxon>Legionellaceae</taxon>
        <taxon>Legionella</taxon>
    </lineage>
</organism>
<dbReference type="InterPro" id="IPR036291">
    <property type="entry name" value="NAD(P)-bd_dom_sf"/>
</dbReference>
<dbReference type="Proteomes" id="UP001360424">
    <property type="component" value="Chromosome"/>
</dbReference>
<dbReference type="Pfam" id="PF05088">
    <property type="entry name" value="Bac_GDH_CD"/>
    <property type="match status" value="1"/>
</dbReference>
<dbReference type="Pfam" id="PF21074">
    <property type="entry name" value="GDH_C"/>
    <property type="match status" value="1"/>
</dbReference>
<dbReference type="InterPro" id="IPR007780">
    <property type="entry name" value="NAD_Glu_DH_bac"/>
</dbReference>
<dbReference type="RefSeq" id="WP_338521616.1">
    <property type="nucleotide sequence ID" value="NZ_CP135136.1"/>
</dbReference>
<feature type="domain" description="NAD-glutamate dehydrogenase ACT3" evidence="4">
    <location>
        <begin position="84"/>
        <end position="146"/>
    </location>
</feature>
<dbReference type="InterPro" id="IPR048381">
    <property type="entry name" value="GDH_C"/>
</dbReference>
<proteinExistence type="predicted"/>
<sequence>MKWNLTKIEKEFIDLKKIWINRFKYFLDKKFNKEKVNFFYKKYRCVFPLSYIKNVLPKSAVEDIQFIELLSKKNLLLVNFNKFLNKKKEYFYFKLYKFNDSVILSNILYIIKNFGLQIFSGQSYLFNFGENKNIWISHLILLNNNKNVKVNMYYAKRLIQDAFRNIYLGYVENDSLNKLILSANLSWRKISILRMYAKYFKQTKFIFNEQTIKHILNHNIFLTKYLIKLFRIRFKPNINNRKYYYKLLLNDIHKYLSKVTDLTEDRVIRQYVQAIIYTLRTNYYQYDSFNKKSHKNYISIKLDSKNIPYIPKPYPFCEIFVYSVQFEGIHLRGGKISRGGIRWSDRKKDFRTEILGLMKTQQIKNSLIIPSGAKGGFIIKEIQCGVIDCYKSFIKGMLDITDNYKDGNIVHPVNVVCFDEYDPYLVVAADKGTSNFSDVANEISYKYSFWLGDAFASGGSNGYNHKKIGITAKGAWESIKSNFYEINLNINNDYFTVVGIGDMSGDVFGNGMLLSNKIHLLGAFNHIHIFIDPNPNAEISFEERKRLFYLPHSTWKDYNINLISKGGGVFDRSEKFITVSKEMKKVFNINNSVIEPNDLIKILLKSKVDFLWSAGIGTFVKSSYEDHTDVNDKINDLIRIDGKDLKCKIVGEGGNLGLTQLARIEYALNGGLIYTDFIDNVAGVHCSDKEVNIKILLDNINCRVANNERNDLLSSIENEVVLSILKNHNNQLKIINILYMQSSLLIDLHSDYIDFLEIHEKFERNLYFLPDKKCLLKRKIYKKGLLKPEISILISYSKILLKKAILELNINNDLFFNKILLNYFPSILQKKYSKYIIEYHPLRREIISTKLSNLIINDLGFSFIYQIKNDTGSSIDSIIYAYLISKNILNFEKLWKKIETLDSKLNFGVKYNLYILQVRLLYRVIRWILENHKNKNNINIDLIIEHYRYKLSLIKMILLNSLLYKELLNSIFFIQNYISLGISQSLLNDCILLECLVSFIDIIYVEDITNINIGEIIDIYLYIEKFLKFNWLRNKILSYSINNYLDYLIREEFLKDIQLQQRKIVIQFIYFYKKNKKDLTTSLNQWINSNSDLINNWKGILSKFKINSVYDFNMIFMFIRKLFTLTDIFLKKI</sequence>
<evidence type="ECO:0000313" key="5">
    <source>
        <dbReference type="EMBL" id="WWR12044.1"/>
    </source>
</evidence>
<dbReference type="PANTHER" id="PTHR43403:SF1">
    <property type="entry name" value="NAD-SPECIFIC GLUTAMATE DEHYDROGENASE"/>
    <property type="match status" value="1"/>
</dbReference>
<feature type="domain" description="NAD-specific glutamate dehydrogenase C-terminal" evidence="3">
    <location>
        <begin position="782"/>
        <end position="1122"/>
    </location>
</feature>
<dbReference type="PANTHER" id="PTHR43403">
    <property type="entry name" value="NAD-SPECIFIC GLUTAMATE DEHYDROGENASE"/>
    <property type="match status" value="1"/>
</dbReference>
<dbReference type="InterPro" id="IPR049056">
    <property type="entry name" value="NAD_Glu_DH_HM3"/>
</dbReference>